<keyword evidence="11" id="KW-0234">DNA repair</keyword>
<dbReference type="OrthoDB" id="2414538at2759"/>
<dbReference type="PANTHER" id="PTHR45812:SF1">
    <property type="entry name" value="DNA POLYMERASE ZETA CATALYTIC SUBUNIT"/>
    <property type="match status" value="1"/>
</dbReference>
<dbReference type="InterPro" id="IPR023211">
    <property type="entry name" value="DNA_pol_palm_dom_sf"/>
</dbReference>
<dbReference type="PRINTS" id="PR00106">
    <property type="entry name" value="DNAPOLB"/>
</dbReference>
<dbReference type="Pfam" id="PF24065">
    <property type="entry name" value="REV3_N"/>
    <property type="match status" value="1"/>
</dbReference>
<dbReference type="PANTHER" id="PTHR45812">
    <property type="entry name" value="DNA POLYMERASE ZETA CATALYTIC SUBUNIT"/>
    <property type="match status" value="1"/>
</dbReference>
<dbReference type="FunFam" id="3.30.420.10:FF:000024">
    <property type="entry name" value="DNA polymerase zeta catalytic subunit"/>
    <property type="match status" value="1"/>
</dbReference>
<evidence type="ECO:0000259" key="19">
    <source>
        <dbReference type="Pfam" id="PF24055"/>
    </source>
</evidence>
<dbReference type="InterPro" id="IPR056435">
    <property type="entry name" value="DPOD/Z_N"/>
</dbReference>
<keyword evidence="7 13" id="KW-0862">Zinc</keyword>
<dbReference type="EC" id="2.7.7.7" evidence="13"/>
<keyword evidence="13" id="KW-0238">DNA-binding</keyword>
<dbReference type="InterPro" id="IPR012337">
    <property type="entry name" value="RNaseH-like_sf"/>
</dbReference>
<evidence type="ECO:0000313" key="22">
    <source>
        <dbReference type="Proteomes" id="UP001107558"/>
    </source>
</evidence>
<dbReference type="Gene3D" id="1.10.287.690">
    <property type="entry name" value="Helix hairpin bin"/>
    <property type="match status" value="1"/>
</dbReference>
<dbReference type="InterPro" id="IPR036397">
    <property type="entry name" value="RNaseH_sf"/>
</dbReference>
<evidence type="ECO:0000259" key="16">
    <source>
        <dbReference type="Pfam" id="PF00136"/>
    </source>
</evidence>
<keyword evidence="4 13" id="KW-0548">Nucleotidyltransferase</keyword>
<dbReference type="GO" id="GO:0003887">
    <property type="term" value="F:DNA-directed DNA polymerase activity"/>
    <property type="evidence" value="ECO:0007669"/>
    <property type="project" value="UniProtKB-KW"/>
</dbReference>
<keyword evidence="9 13" id="KW-0408">Iron</keyword>
<keyword evidence="22" id="KW-1185">Reference proteome</keyword>
<dbReference type="GO" id="GO:0000166">
    <property type="term" value="F:nucleotide binding"/>
    <property type="evidence" value="ECO:0007669"/>
    <property type="project" value="InterPro"/>
</dbReference>
<evidence type="ECO:0000259" key="18">
    <source>
        <dbReference type="Pfam" id="PF14260"/>
    </source>
</evidence>
<evidence type="ECO:0000256" key="1">
    <source>
        <dbReference type="ARBA" id="ARBA00001966"/>
    </source>
</evidence>
<dbReference type="FunFam" id="1.10.132.60:FF:000005">
    <property type="entry name" value="Putative DNA polymerase zeta catalytic subunit"/>
    <property type="match status" value="1"/>
</dbReference>
<dbReference type="GO" id="GO:0000724">
    <property type="term" value="P:double-strand break repair via homologous recombination"/>
    <property type="evidence" value="ECO:0007669"/>
    <property type="project" value="TreeGrafter"/>
</dbReference>
<dbReference type="SUPFAM" id="SSF53098">
    <property type="entry name" value="Ribonuclease H-like"/>
    <property type="match status" value="1"/>
</dbReference>
<keyword evidence="13" id="KW-0235">DNA replication</keyword>
<gene>
    <name evidence="21" type="ORF">PVAND_012261</name>
</gene>
<evidence type="ECO:0000256" key="2">
    <source>
        <dbReference type="ARBA" id="ARBA00005755"/>
    </source>
</evidence>
<dbReference type="GO" id="GO:0003677">
    <property type="term" value="F:DNA binding"/>
    <property type="evidence" value="ECO:0007669"/>
    <property type="project" value="UniProtKB-KW"/>
</dbReference>
<dbReference type="Pfam" id="PF03104">
    <property type="entry name" value="DNA_pol_B_exo1"/>
    <property type="match status" value="1"/>
</dbReference>
<dbReference type="Pfam" id="PF24055">
    <property type="entry name" value="POL3_N"/>
    <property type="match status" value="1"/>
</dbReference>
<keyword evidence="13" id="KW-0004">4Fe-4S</keyword>
<evidence type="ECO:0000256" key="14">
    <source>
        <dbReference type="SAM" id="Coils"/>
    </source>
</evidence>
<keyword evidence="8 13" id="KW-0239">DNA-directed DNA polymerase</keyword>
<dbReference type="Gene3D" id="3.90.1600.10">
    <property type="entry name" value="Palm domain of DNA polymerase"/>
    <property type="match status" value="1"/>
</dbReference>
<evidence type="ECO:0000256" key="8">
    <source>
        <dbReference type="ARBA" id="ARBA00022932"/>
    </source>
</evidence>
<evidence type="ECO:0000256" key="10">
    <source>
        <dbReference type="ARBA" id="ARBA00023014"/>
    </source>
</evidence>
<dbReference type="InterPro" id="IPR017964">
    <property type="entry name" value="DNA-dir_DNA_pol_B_CS"/>
</dbReference>
<proteinExistence type="inferred from homology"/>
<accession>A0A9J6CLW4</accession>
<keyword evidence="5 13" id="KW-0479">Metal-binding</keyword>
<feature type="coiled-coil region" evidence="14">
    <location>
        <begin position="347"/>
        <end position="383"/>
    </location>
</feature>
<evidence type="ECO:0000256" key="5">
    <source>
        <dbReference type="ARBA" id="ARBA00022723"/>
    </source>
</evidence>
<sequence length="1707" mass="197132">MDNVLSIKIITCDYYNTAPIQNLDVTYSEFRKIDVKNVPVLRIFGITKEKLKICCNIHNVFPYLFVPCPEADLEKIDPLMKEMAQQIDLKINSSFGQSNSAQQHVYRISLCKGTFFYGYHHNQSQLFKIELYNPNLLKRTAGLLQNGLIMGRIFQSYETHIPYVMRFFIDFNLFGMSYLHVPMNKVHTRHTTSEGRYKKRSVSHLEVDFSAAHIINRIALYESEETDKAANIGIQFLWEDEKRRRELEFNSQDMPELKPAESELRPFYQIASSETFYKNALLNKINSLFAKTENSDEAETSSTSATKIKKKFNLQQFLECSTYGVDFSQSFSEDLNSSIVSNESPPLEDLEKEYLQLDKIEEKQEIEEILNNLENVCNSDEENDSILAPLTQTISKNSQIKENENQLNYSINEITKNDDEEDVEDEDTFNMTLADMEAALYNLSDKIDIPQLDGAIDDINSKNTPSTSSSVLSFQDIQNNLQSLAAHFMSNEDVEMKETDDVNETNFDETNDEMMKSFYNESQFYDFNDSDSSHPDEVIVKQECITQESTSSKTCIITPNIEPPDPKKVEETFFKYDITETTNKSAFYSNPKDVTGKKEIGNKILEIKGNRVSHCEDFKSVLFDSSEFKKYQKKKIMFNLGYMPKNSKSIYEMINNKSEVKIHPIIEPPTYEDAKNWLKSTIKTKEQPLRPTNIEEDSPIKVKREKTINVMKKEDNDDENIEESQDLDKTLIPETPNTCDFLNMTVIQNSNEIDTSSLQDYVEDGIYLSYSARRKRKRKMKQSFSKRFQEIMKAKLTSGKTKDENIANSPNSSFTETSDSSDDFLKTIDPKPSENTPNSFFIPDANISLDESSYESSMMNNSFGFKVKLESLHTNDEHIDLTILSMELHCVTKGEFKPNPETDEISAIFWSVEGYYINGQSTTQSGIIVVFEENLGFFKSNIEILKVKNEMELLDQFFQKIRAFDPDIFAGYEIELNSWGYLIERGLVLNMNLCNALSRMPLEKEYKTKIIQENDHDHDQGDYQTEQRIPGRILLDVWRLMRHEIALTSYTFENISYHILHRRYPKHSYSYLSTMWNQPLKMWIVLEYYMTRAKTLLEILNQLDLVGRTCELAKLFGIQFFEVLSRGSQFRVESMMLRIAKRRNYVAVSPSVQQRTHQRAPEYIPLVLEPQSRFYTDSVIVLDFQSLYPSMIIAYNYCFSTCLGRVEHLMKGSQQPFEFGAYQLKVSPEKLRYLLDNDLVTISPCGVVFVKSSVREGVLPRMLKEILDTRLMVKQSMKLYKNNSALQRILHSRQLGLKLIANVTYGYTAANFSGRMPCIEVGDSVVSKGRETLERAINIVEQNEKWGCKVCYGDTDSMFVLVPHRTREEAFKIGEEIAEVITNDNPYPVKLKLEKVYQPCILQTKKRYVGNMYESADQKEPIFEAKGIETVRRDGCPASAKILEKSLKILFDTYDMSKVKEYVCRQFTKILEGKYSIQDLIIAKEFRGVAGYKEKATVPALTLTKKFKVTDPRNEPRRGERVPFVIVNGPPNTTLIRLVKTPLEVLNDENLKINSLYYITKSIIPPLNRCLLLIGANAHDWFSELPKKYQALSIVNNQTNDYQTTRKGTISQFFNTTNCAVCETPCENNLCNVCQKNSQAAALVLTDKIFRIERKYMGVKEMCKACCCRNINFKCISLDCPTLFSLTQINRDYEQVVHLRRILSEMF</sequence>
<dbReference type="InterPro" id="IPR043502">
    <property type="entry name" value="DNA/RNA_pol_sf"/>
</dbReference>
<dbReference type="CDD" id="cd05534">
    <property type="entry name" value="POLBc_zeta"/>
    <property type="match status" value="1"/>
</dbReference>
<dbReference type="EMBL" id="JADBJN010000001">
    <property type="protein sequence ID" value="KAG5682944.1"/>
    <property type="molecule type" value="Genomic_DNA"/>
</dbReference>
<keyword evidence="13" id="KW-0539">Nucleus</keyword>
<dbReference type="SMART" id="SM00486">
    <property type="entry name" value="POLBc"/>
    <property type="match status" value="1"/>
</dbReference>
<evidence type="ECO:0000256" key="3">
    <source>
        <dbReference type="ARBA" id="ARBA00022679"/>
    </source>
</evidence>
<evidence type="ECO:0000256" key="7">
    <source>
        <dbReference type="ARBA" id="ARBA00022833"/>
    </source>
</evidence>
<keyword evidence="6" id="KW-0227">DNA damage</keyword>
<dbReference type="Gene3D" id="3.30.420.10">
    <property type="entry name" value="Ribonuclease H-like superfamily/Ribonuclease H"/>
    <property type="match status" value="1"/>
</dbReference>
<dbReference type="FunFam" id="1.10.287.690:FF:000002">
    <property type="entry name" value="DNA polymerase zeta"/>
    <property type="match status" value="1"/>
</dbReference>
<evidence type="ECO:0000256" key="9">
    <source>
        <dbReference type="ARBA" id="ARBA00023004"/>
    </source>
</evidence>
<feature type="domain" description="DNA-directed DNA polymerase family B exonuclease" evidence="17">
    <location>
        <begin position="866"/>
        <end position="1054"/>
    </location>
</feature>
<keyword evidence="13" id="KW-0863">Zinc-finger</keyword>
<keyword evidence="3 13" id="KW-0808">Transferase</keyword>
<evidence type="ECO:0000256" key="12">
    <source>
        <dbReference type="ARBA" id="ARBA00049244"/>
    </source>
</evidence>
<evidence type="ECO:0000256" key="13">
    <source>
        <dbReference type="RuleBase" id="RU000442"/>
    </source>
</evidence>
<evidence type="ECO:0000256" key="15">
    <source>
        <dbReference type="SAM" id="MobiDB-lite"/>
    </source>
</evidence>
<comment type="cofactor">
    <cofactor evidence="1 13">
        <name>[4Fe-4S] cluster</name>
        <dbReference type="ChEBI" id="CHEBI:49883"/>
    </cofactor>
</comment>
<name>A0A9J6CLW4_POLVA</name>
<dbReference type="SUPFAM" id="SSF56672">
    <property type="entry name" value="DNA/RNA polymerases"/>
    <property type="match status" value="1"/>
</dbReference>
<dbReference type="CDD" id="cd05778">
    <property type="entry name" value="DNA_polB_zeta_exo"/>
    <property type="match status" value="1"/>
</dbReference>
<dbReference type="Pfam" id="PF14260">
    <property type="entry name" value="zf-C4pol"/>
    <property type="match status" value="1"/>
</dbReference>
<dbReference type="InterPro" id="IPR006172">
    <property type="entry name" value="DNA-dir_DNA_pol_B"/>
</dbReference>
<evidence type="ECO:0000256" key="4">
    <source>
        <dbReference type="ARBA" id="ARBA00022695"/>
    </source>
</evidence>
<evidence type="ECO:0000313" key="21">
    <source>
        <dbReference type="EMBL" id="KAG5682944.1"/>
    </source>
</evidence>
<dbReference type="InterPro" id="IPR056447">
    <property type="entry name" value="REV3_N"/>
</dbReference>
<dbReference type="GO" id="GO:0042276">
    <property type="term" value="P:error-prone translesion synthesis"/>
    <property type="evidence" value="ECO:0007669"/>
    <property type="project" value="TreeGrafter"/>
</dbReference>
<dbReference type="InterPro" id="IPR006134">
    <property type="entry name" value="DNA-dir_DNA_pol_B_multi_dom"/>
</dbReference>
<keyword evidence="10 13" id="KW-0411">Iron-sulfur</keyword>
<keyword evidence="14" id="KW-0175">Coiled coil</keyword>
<dbReference type="InterPro" id="IPR006133">
    <property type="entry name" value="DNA-dir_DNA_pol_B_exonuc"/>
</dbReference>
<comment type="subcellular location">
    <subcellularLocation>
        <location evidence="13">Nucleus</location>
    </subcellularLocation>
</comment>
<feature type="domain" description="C4-type zinc-finger of DNA polymerase delta" evidence="18">
    <location>
        <begin position="1619"/>
        <end position="1685"/>
    </location>
</feature>
<dbReference type="GO" id="GO:0006260">
    <property type="term" value="P:DNA replication"/>
    <property type="evidence" value="ECO:0007669"/>
    <property type="project" value="UniProtKB-KW"/>
</dbReference>
<dbReference type="PROSITE" id="PS00116">
    <property type="entry name" value="DNA_POLYMERASE_B"/>
    <property type="match status" value="1"/>
</dbReference>
<dbReference type="GO" id="GO:0005634">
    <property type="term" value="C:nucleus"/>
    <property type="evidence" value="ECO:0007669"/>
    <property type="project" value="UniProtKB-SubCell"/>
</dbReference>
<comment type="caution">
    <text evidence="21">The sequence shown here is derived from an EMBL/GenBank/DDBJ whole genome shotgun (WGS) entry which is preliminary data.</text>
</comment>
<feature type="domain" description="DNA polymerase zeta catalytic subunit N-terminal" evidence="20">
    <location>
        <begin position="5"/>
        <end position="58"/>
    </location>
</feature>
<dbReference type="InterPro" id="IPR025687">
    <property type="entry name" value="Znf-C4pol"/>
</dbReference>
<evidence type="ECO:0000256" key="11">
    <source>
        <dbReference type="ARBA" id="ARBA00023204"/>
    </source>
</evidence>
<dbReference type="Pfam" id="PF00136">
    <property type="entry name" value="DNA_pol_B"/>
    <property type="match status" value="1"/>
</dbReference>
<feature type="domain" description="DNA-directed DNA polymerase family B multifunctional" evidence="16">
    <location>
        <begin position="1120"/>
        <end position="1571"/>
    </location>
</feature>
<feature type="region of interest" description="Disordered" evidence="15">
    <location>
        <begin position="798"/>
        <end position="842"/>
    </location>
</feature>
<evidence type="ECO:0000259" key="17">
    <source>
        <dbReference type="Pfam" id="PF03104"/>
    </source>
</evidence>
<comment type="similarity">
    <text evidence="2 13">Belongs to the DNA polymerase type-B family.</text>
</comment>
<reference evidence="21" key="1">
    <citation type="submission" date="2021-03" db="EMBL/GenBank/DDBJ databases">
        <title>Chromosome level genome of the anhydrobiotic midge Polypedilum vanderplanki.</title>
        <authorList>
            <person name="Yoshida Y."/>
            <person name="Kikawada T."/>
            <person name="Gusev O."/>
        </authorList>
    </citation>
    <scope>NUCLEOTIDE SEQUENCE</scope>
    <source>
        <strain evidence="21">NIAS01</strain>
        <tissue evidence="21">Whole body or cell culture</tissue>
    </source>
</reference>
<dbReference type="GO" id="GO:0008270">
    <property type="term" value="F:zinc ion binding"/>
    <property type="evidence" value="ECO:0007669"/>
    <property type="project" value="UniProtKB-KW"/>
</dbReference>
<dbReference type="GO" id="GO:0016035">
    <property type="term" value="C:zeta DNA polymerase complex"/>
    <property type="evidence" value="ECO:0007669"/>
    <property type="project" value="InterPro"/>
</dbReference>
<feature type="domain" description="DNA polymerase delta/zeta catalytic subunit N-terminal" evidence="19">
    <location>
        <begin position="59"/>
        <end position="137"/>
    </location>
</feature>
<protein>
    <recommendedName>
        <fullName evidence="13">DNA polymerase</fullName>
        <ecNumber evidence="13">2.7.7.7</ecNumber>
    </recommendedName>
</protein>
<dbReference type="GO" id="GO:0051539">
    <property type="term" value="F:4 iron, 4 sulfur cluster binding"/>
    <property type="evidence" value="ECO:0007669"/>
    <property type="project" value="UniProtKB-KW"/>
</dbReference>
<dbReference type="InterPro" id="IPR030559">
    <property type="entry name" value="PolZ_Rev3"/>
</dbReference>
<dbReference type="Proteomes" id="UP001107558">
    <property type="component" value="Chromosome 1"/>
</dbReference>
<dbReference type="Gene3D" id="3.30.342.10">
    <property type="entry name" value="DNA Polymerase, chain B, domain 1"/>
    <property type="match status" value="1"/>
</dbReference>
<dbReference type="Gene3D" id="1.10.132.60">
    <property type="entry name" value="DNA polymerase family B, C-terminal domain"/>
    <property type="match status" value="1"/>
</dbReference>
<feature type="compositionally biased region" description="Basic and acidic residues" evidence="15">
    <location>
        <begin position="823"/>
        <end position="832"/>
    </location>
</feature>
<organism evidence="21 22">
    <name type="scientific">Polypedilum vanderplanki</name>
    <name type="common">Sleeping chironomid midge</name>
    <dbReference type="NCBI Taxonomy" id="319348"/>
    <lineage>
        <taxon>Eukaryota</taxon>
        <taxon>Metazoa</taxon>
        <taxon>Ecdysozoa</taxon>
        <taxon>Arthropoda</taxon>
        <taxon>Hexapoda</taxon>
        <taxon>Insecta</taxon>
        <taxon>Pterygota</taxon>
        <taxon>Neoptera</taxon>
        <taxon>Endopterygota</taxon>
        <taxon>Diptera</taxon>
        <taxon>Nematocera</taxon>
        <taxon>Chironomoidea</taxon>
        <taxon>Chironomidae</taxon>
        <taxon>Chironominae</taxon>
        <taxon>Polypedilum</taxon>
        <taxon>Polypedilum</taxon>
    </lineage>
</organism>
<evidence type="ECO:0000259" key="20">
    <source>
        <dbReference type="Pfam" id="PF24065"/>
    </source>
</evidence>
<dbReference type="InterPro" id="IPR042087">
    <property type="entry name" value="DNA_pol_B_thumb"/>
</dbReference>
<comment type="catalytic activity">
    <reaction evidence="12 13">
        <text>DNA(n) + a 2'-deoxyribonucleoside 5'-triphosphate = DNA(n+1) + diphosphate</text>
        <dbReference type="Rhea" id="RHEA:22508"/>
        <dbReference type="Rhea" id="RHEA-COMP:17339"/>
        <dbReference type="Rhea" id="RHEA-COMP:17340"/>
        <dbReference type="ChEBI" id="CHEBI:33019"/>
        <dbReference type="ChEBI" id="CHEBI:61560"/>
        <dbReference type="ChEBI" id="CHEBI:173112"/>
        <dbReference type="EC" id="2.7.7.7"/>
    </reaction>
</comment>
<evidence type="ECO:0000256" key="6">
    <source>
        <dbReference type="ARBA" id="ARBA00022763"/>
    </source>
</evidence>